<dbReference type="Pfam" id="PF24518">
    <property type="entry name" value="Ig_CD22"/>
    <property type="match status" value="1"/>
</dbReference>
<feature type="domain" description="Ig-like" evidence="2">
    <location>
        <begin position="224"/>
        <end position="312"/>
    </location>
</feature>
<organism evidence="3 4">
    <name type="scientific">Anabas testudineus</name>
    <name type="common">Climbing perch</name>
    <name type="synonym">Anthias testudineus</name>
    <dbReference type="NCBI Taxonomy" id="64144"/>
    <lineage>
        <taxon>Eukaryota</taxon>
        <taxon>Metazoa</taxon>
        <taxon>Chordata</taxon>
        <taxon>Craniata</taxon>
        <taxon>Vertebrata</taxon>
        <taxon>Euteleostomi</taxon>
        <taxon>Actinopterygii</taxon>
        <taxon>Neopterygii</taxon>
        <taxon>Teleostei</taxon>
        <taxon>Neoteleostei</taxon>
        <taxon>Acanthomorphata</taxon>
        <taxon>Anabantaria</taxon>
        <taxon>Anabantiformes</taxon>
        <taxon>Anabantoidei</taxon>
        <taxon>Anabantidae</taxon>
        <taxon>Anabas</taxon>
    </lineage>
</organism>
<evidence type="ECO:0000313" key="4">
    <source>
        <dbReference type="Proteomes" id="UP000265040"/>
    </source>
</evidence>
<reference evidence="3" key="1">
    <citation type="submission" date="2021-04" db="EMBL/GenBank/DDBJ databases">
        <authorList>
            <consortium name="Wellcome Sanger Institute Data Sharing"/>
        </authorList>
    </citation>
    <scope>NUCLEOTIDE SEQUENCE [LARGE SCALE GENOMIC DNA]</scope>
</reference>
<dbReference type="Gene3D" id="2.60.40.10">
    <property type="entry name" value="Immunoglobulins"/>
    <property type="match status" value="2"/>
</dbReference>
<dbReference type="Pfam" id="PF07686">
    <property type="entry name" value="V-set"/>
    <property type="match status" value="1"/>
</dbReference>
<protein>
    <recommendedName>
        <fullName evidence="2">Ig-like domain-containing protein</fullName>
    </recommendedName>
</protein>
<dbReference type="Proteomes" id="UP000265040">
    <property type="component" value="Chromosome 1"/>
</dbReference>
<dbReference type="SMART" id="SM00409">
    <property type="entry name" value="IG"/>
    <property type="match status" value="2"/>
</dbReference>
<dbReference type="InterPro" id="IPR007110">
    <property type="entry name" value="Ig-like_dom"/>
</dbReference>
<dbReference type="SUPFAM" id="SSF48726">
    <property type="entry name" value="Immunoglobulin"/>
    <property type="match status" value="3"/>
</dbReference>
<reference evidence="3" key="3">
    <citation type="submission" date="2025-09" db="UniProtKB">
        <authorList>
            <consortium name="Ensembl"/>
        </authorList>
    </citation>
    <scope>IDENTIFICATION</scope>
</reference>
<dbReference type="Ensembl" id="ENSATET00000061531.2">
    <property type="protein sequence ID" value="ENSATEP00000038644.2"/>
    <property type="gene ID" value="ENSATEG00000000373.3"/>
</dbReference>
<feature type="domain" description="Ig-like" evidence="2">
    <location>
        <begin position="128"/>
        <end position="208"/>
    </location>
</feature>
<dbReference type="GeneTree" id="ENSGT00990000203852"/>
<name>A0A7N5ZWQ8_ANATE</name>
<dbReference type="InterPro" id="IPR056386">
    <property type="entry name" value="Ig_CD22"/>
</dbReference>
<accession>A0A7N5ZWQ8</accession>
<feature type="signal peptide" evidence="1">
    <location>
        <begin position="1"/>
        <end position="20"/>
    </location>
</feature>
<feature type="chain" id="PRO_5043680612" description="Ig-like domain-containing protein" evidence="1">
    <location>
        <begin position="21"/>
        <end position="312"/>
    </location>
</feature>
<keyword evidence="4" id="KW-1185">Reference proteome</keyword>
<dbReference type="AlphaFoldDB" id="A0A7N5ZWQ8"/>
<evidence type="ECO:0000256" key="1">
    <source>
        <dbReference type="SAM" id="SignalP"/>
    </source>
</evidence>
<sequence>NLTLTLTLVSAVLCVTVVQGQNDWGVTYTSTKICAVEGSTVDIHCSYTYPSRISGTVTTVIETLWFTRVSNYQYVDLRTASVFAGRLQYFYNKNSCTLRITDLRQSDSGVYYFRFITNQPGGIYTGEPGVTLTVKVLQVYNYQSRSELQCICSCGLPDHPSYIWYKNGEKIQGGTSLSSYTENISPADSYSCALRGHEDFPSPSVCVTYQTCNVVIYSDRSICVSKGSSVNISCIYNSYYEVTSKFWFRPERGPQWKNPSQSEDLLTDSQYTGRVQVLETERGRSTLRITDLRETDSAQYQFTFRTSDFEWG</sequence>
<dbReference type="PANTHER" id="PTHR46013:SF4">
    <property type="entry name" value="B-CELL RECEPTOR CD22-RELATED"/>
    <property type="match status" value="1"/>
</dbReference>
<dbReference type="InterPro" id="IPR036179">
    <property type="entry name" value="Ig-like_dom_sf"/>
</dbReference>
<dbReference type="PANTHER" id="PTHR46013">
    <property type="entry name" value="VASCULAR CELL ADHESION MOLECULE 1"/>
    <property type="match status" value="1"/>
</dbReference>
<dbReference type="InterPro" id="IPR013783">
    <property type="entry name" value="Ig-like_fold"/>
</dbReference>
<evidence type="ECO:0000259" key="2">
    <source>
        <dbReference type="PROSITE" id="PS50835"/>
    </source>
</evidence>
<dbReference type="InterPro" id="IPR003599">
    <property type="entry name" value="Ig_sub"/>
</dbReference>
<reference evidence="3" key="2">
    <citation type="submission" date="2025-08" db="UniProtKB">
        <authorList>
            <consortium name="Ensembl"/>
        </authorList>
    </citation>
    <scope>IDENTIFICATION</scope>
</reference>
<dbReference type="InParanoid" id="A0A7N5ZWQ8"/>
<keyword evidence="1" id="KW-0732">Signal</keyword>
<dbReference type="CDD" id="cd00099">
    <property type="entry name" value="IgV"/>
    <property type="match status" value="1"/>
</dbReference>
<dbReference type="FunCoup" id="A0A7N5ZWQ8">
    <property type="interactions" value="10"/>
</dbReference>
<evidence type="ECO:0000313" key="3">
    <source>
        <dbReference type="Ensembl" id="ENSATEP00000038644.2"/>
    </source>
</evidence>
<dbReference type="PROSITE" id="PS50835">
    <property type="entry name" value="IG_LIKE"/>
    <property type="match status" value="2"/>
</dbReference>
<dbReference type="InterPro" id="IPR013106">
    <property type="entry name" value="Ig_V-set"/>
</dbReference>
<proteinExistence type="predicted"/>